<evidence type="ECO:0000256" key="1">
    <source>
        <dbReference type="SAM" id="SignalP"/>
    </source>
</evidence>
<feature type="chain" id="PRO_5013660148" description="Lipoprotein" evidence="1">
    <location>
        <begin position="18"/>
        <end position="173"/>
    </location>
</feature>
<dbReference type="AlphaFoldDB" id="A0A2G4R6F7"/>
<keyword evidence="1" id="KW-0732">Signal</keyword>
<protein>
    <recommendedName>
        <fullName evidence="6">Lipoprotein</fullName>
    </recommendedName>
</protein>
<reference evidence="2" key="3">
    <citation type="submission" date="2019-07" db="EMBL/GenBank/DDBJ databases">
        <authorList>
            <person name="Miller W.G."/>
        </authorList>
    </citation>
    <scope>NUCLEOTIDE SEQUENCE</scope>
    <source>
        <strain evidence="2">52/13</strain>
    </source>
</reference>
<keyword evidence="5" id="KW-1185">Reference proteome</keyword>
<reference evidence="4" key="1">
    <citation type="submission" date="2015-06" db="EMBL/GenBank/DDBJ databases">
        <authorList>
            <person name="Parisi A."/>
            <person name="Chiara M."/>
            <person name="Florio D."/>
            <person name="Miccolupo A."/>
            <person name="Manzari C."/>
            <person name="Mion D."/>
            <person name="Caruso M."/>
            <person name="D'erchia A.M."/>
            <person name="Zanoni R."/>
        </authorList>
    </citation>
    <scope>NUCLEOTIDE SEQUENCE [LARGE SCALE GENOMIC DNA]</scope>
    <source>
        <strain evidence="4">73/13</strain>
    </source>
</reference>
<proteinExistence type="predicted"/>
<comment type="caution">
    <text evidence="3">The sequence shown here is derived from an EMBL/GenBank/DDBJ whole genome shotgun (WGS) entry which is preliminary data.</text>
</comment>
<name>A0A2G4R6F7_9BACT</name>
<sequence length="173" mass="19813">MKAFFSLFIALFLVSCASQGLMQTALTTNNEGIFIKAKKGESFKIIFHNASSTQSELSVKLSRSLQNLGLKEVKENPTYEILLNYIDFKKRSYAQRVSTSADFFFNLDPLESKGEWLVENFYTLQVNLQIQSQNTTQKTSLLARTAYLSDKIRSQLSLEDKIIKQIVGFFYFD</sequence>
<reference evidence="3" key="2">
    <citation type="submission" date="2015-06" db="EMBL/GenBank/DDBJ databases">
        <authorList>
            <person name="Hoefler B.C."/>
            <person name="Straight P.D."/>
        </authorList>
    </citation>
    <scope>NUCLEOTIDE SEQUENCE [LARGE SCALE GENOMIC DNA]</scope>
    <source>
        <strain evidence="3">73/13</strain>
    </source>
</reference>
<evidence type="ECO:0000313" key="2">
    <source>
        <dbReference type="EMBL" id="MBS4241527.1"/>
    </source>
</evidence>
<evidence type="ECO:0000313" key="4">
    <source>
        <dbReference type="Proteomes" id="UP000237472"/>
    </source>
</evidence>
<evidence type="ECO:0008006" key="6">
    <source>
        <dbReference type="Google" id="ProtNLM"/>
    </source>
</evidence>
<organism evidence="3 4">
    <name type="scientific">Campylobacter vulpis</name>
    <dbReference type="NCBI Taxonomy" id="1655500"/>
    <lineage>
        <taxon>Bacteria</taxon>
        <taxon>Pseudomonadati</taxon>
        <taxon>Campylobacterota</taxon>
        <taxon>Epsilonproteobacteria</taxon>
        <taxon>Campylobacterales</taxon>
        <taxon>Campylobacteraceae</taxon>
        <taxon>Campylobacter</taxon>
    </lineage>
</organism>
<dbReference type="Proteomes" id="UP000811399">
    <property type="component" value="Unassembled WGS sequence"/>
</dbReference>
<dbReference type="Proteomes" id="UP000237472">
    <property type="component" value="Unassembled WGS sequence"/>
</dbReference>
<dbReference type="EMBL" id="VJYU01000027">
    <property type="protein sequence ID" value="MBS4241527.1"/>
    <property type="molecule type" value="Genomic_DNA"/>
</dbReference>
<dbReference type="RefSeq" id="WP_099460952.1">
    <property type="nucleotide sequence ID" value="NZ_LDWY01000012.1"/>
</dbReference>
<dbReference type="OrthoDB" id="5359922at2"/>
<reference evidence="2 5" key="4">
    <citation type="journal article" date="2021" name="Syst. Appl. Microbiol.">
        <title>nCampylobacter vulpis sp. nov. isolated from wild red foxes.</title>
        <authorList>
            <person name="Parisi A."/>
            <person name="Chiara M."/>
            <person name="Caffara M."/>
            <person name="Mion D."/>
            <person name="Miller W.G."/>
            <person name="Caruso M."/>
            <person name="Manzari C."/>
            <person name="Florio D."/>
            <person name="Capozzi L."/>
            <person name="D'Erchia A.M."/>
            <person name="Manzulli V."/>
            <person name="Zanoni R.G."/>
        </authorList>
    </citation>
    <scope>NUCLEOTIDE SEQUENCE [LARGE SCALE GENOMIC DNA]</scope>
    <source>
        <strain evidence="2 5">52/13</strain>
    </source>
</reference>
<gene>
    <name evidence="3" type="ORF">AA994_01205</name>
    <name evidence="2" type="ORF">CVU5213_07330</name>
</gene>
<feature type="signal peptide" evidence="1">
    <location>
        <begin position="1"/>
        <end position="17"/>
    </location>
</feature>
<evidence type="ECO:0000313" key="5">
    <source>
        <dbReference type="Proteomes" id="UP000811399"/>
    </source>
</evidence>
<evidence type="ECO:0000313" key="3">
    <source>
        <dbReference type="EMBL" id="PHY92097.1"/>
    </source>
</evidence>
<accession>A0A2G4R6F7</accession>
<dbReference type="EMBL" id="LDWY01000012">
    <property type="protein sequence ID" value="PHY92097.1"/>
    <property type="molecule type" value="Genomic_DNA"/>
</dbReference>
<dbReference type="PROSITE" id="PS51257">
    <property type="entry name" value="PROKAR_LIPOPROTEIN"/>
    <property type="match status" value="1"/>
</dbReference>